<keyword evidence="2" id="KW-1185">Reference proteome</keyword>
<proteinExistence type="predicted"/>
<gene>
    <name evidence="1" type="ORF">U9M48_022261</name>
</gene>
<dbReference type="EMBL" id="CP144749">
    <property type="protein sequence ID" value="WVZ74030.1"/>
    <property type="molecule type" value="Genomic_DNA"/>
</dbReference>
<sequence>MLFTCLLRSNPFHTHARLLPFHPSIHPLLRPGALLSSHVSTFKRLAACPLDLITVTGTVVAVNSTGKGGGSTAGCRSGR</sequence>
<reference evidence="1 2" key="1">
    <citation type="submission" date="2024-02" db="EMBL/GenBank/DDBJ databases">
        <title>High-quality chromosome-scale genome assembly of Pensacola bahiagrass (Paspalum notatum Flugge var. saurae).</title>
        <authorList>
            <person name="Vega J.M."/>
            <person name="Podio M."/>
            <person name="Orjuela J."/>
            <person name="Siena L.A."/>
            <person name="Pessino S.C."/>
            <person name="Combes M.C."/>
            <person name="Mariac C."/>
            <person name="Albertini E."/>
            <person name="Pupilli F."/>
            <person name="Ortiz J.P.A."/>
            <person name="Leblanc O."/>
        </authorList>
    </citation>
    <scope>NUCLEOTIDE SEQUENCE [LARGE SCALE GENOMIC DNA]</scope>
    <source>
        <strain evidence="1">R1</strain>
        <tissue evidence="1">Leaf</tissue>
    </source>
</reference>
<accession>A0AAQ3TLJ8</accession>
<name>A0AAQ3TLJ8_PASNO</name>
<evidence type="ECO:0000313" key="2">
    <source>
        <dbReference type="Proteomes" id="UP001341281"/>
    </source>
</evidence>
<evidence type="ECO:0000313" key="1">
    <source>
        <dbReference type="EMBL" id="WVZ74030.1"/>
    </source>
</evidence>
<organism evidence="1 2">
    <name type="scientific">Paspalum notatum var. saurae</name>
    <dbReference type="NCBI Taxonomy" id="547442"/>
    <lineage>
        <taxon>Eukaryota</taxon>
        <taxon>Viridiplantae</taxon>
        <taxon>Streptophyta</taxon>
        <taxon>Embryophyta</taxon>
        <taxon>Tracheophyta</taxon>
        <taxon>Spermatophyta</taxon>
        <taxon>Magnoliopsida</taxon>
        <taxon>Liliopsida</taxon>
        <taxon>Poales</taxon>
        <taxon>Poaceae</taxon>
        <taxon>PACMAD clade</taxon>
        <taxon>Panicoideae</taxon>
        <taxon>Andropogonodae</taxon>
        <taxon>Paspaleae</taxon>
        <taxon>Paspalinae</taxon>
        <taxon>Paspalum</taxon>
    </lineage>
</organism>
<protein>
    <submittedName>
        <fullName evidence="1">Uncharacterized protein</fullName>
    </submittedName>
</protein>
<dbReference type="Proteomes" id="UP001341281">
    <property type="component" value="Chromosome 05"/>
</dbReference>
<dbReference type="AlphaFoldDB" id="A0AAQ3TLJ8"/>